<name>A0ABU4XIK2_9HYPH</name>
<reference evidence="10 11" key="1">
    <citation type="submission" date="2023-08" db="EMBL/GenBank/DDBJ databases">
        <title>Implementing the SeqCode for naming new Mesorhizobium species isolated from Vachellia karroo root nodules.</title>
        <authorList>
            <person name="Van Lill M."/>
        </authorList>
    </citation>
    <scope>NUCLEOTIDE SEQUENCE [LARGE SCALE GENOMIC DNA]</scope>
    <source>
        <strain evidence="10 11">VK23A</strain>
    </source>
</reference>
<protein>
    <submittedName>
        <fullName evidence="10">ABC transporter permease subunit</fullName>
    </submittedName>
</protein>
<dbReference type="EMBL" id="JAVIIZ010000009">
    <property type="protein sequence ID" value="MDX8473630.1"/>
    <property type="molecule type" value="Genomic_DNA"/>
</dbReference>
<keyword evidence="6 7" id="KW-0472">Membrane</keyword>
<keyword evidence="5 7" id="KW-1133">Transmembrane helix</keyword>
<evidence type="ECO:0000256" key="2">
    <source>
        <dbReference type="ARBA" id="ARBA00022448"/>
    </source>
</evidence>
<keyword evidence="3" id="KW-1003">Cell membrane</keyword>
<comment type="subcellular location">
    <subcellularLocation>
        <location evidence="1 7">Cell membrane</location>
        <topology evidence="1 7">Multi-pass membrane protein</topology>
    </subcellularLocation>
</comment>
<evidence type="ECO:0000256" key="6">
    <source>
        <dbReference type="ARBA" id="ARBA00023136"/>
    </source>
</evidence>
<feature type="transmembrane region" description="Helical" evidence="7">
    <location>
        <begin position="222"/>
        <end position="244"/>
    </location>
</feature>
<dbReference type="PANTHER" id="PTHR30151:SF0">
    <property type="entry name" value="ABC TRANSPORTER PERMEASE PROTEIN MJ0413-RELATED"/>
    <property type="match status" value="1"/>
</dbReference>
<sequence>MLARGTGAVQAGAGADTASPPPSVPKTRLRLINATVSRGGAVLLGTLPFAAVAVAYLSASAQRLAVNANDKLLPSPAQMWSAFFDLATVPDKRSGDLILWADTYASLIRLFAGVGLATLAALLLGIAIGFIPRVRAFLLPFVTVVCVIPPLALLPILFIALGLGETAKITLIAIGVAPVMVRDIANRVMELPPELIAKAQTLGGNSWTMVLRLVLPQTMPRLITCVRLALGPAWLFLIAAEAIASTEGLGYRIFLVRRYLSMDVILPYVAWITLLAVATDWLLARVSHMVSPWAHAGSGK</sequence>
<dbReference type="CDD" id="cd06261">
    <property type="entry name" value="TM_PBP2"/>
    <property type="match status" value="1"/>
</dbReference>
<dbReference type="SUPFAM" id="SSF161098">
    <property type="entry name" value="MetI-like"/>
    <property type="match status" value="1"/>
</dbReference>
<gene>
    <name evidence="10" type="ORF">RFM27_16245</name>
</gene>
<comment type="caution">
    <text evidence="10">The sequence shown here is derived from an EMBL/GenBank/DDBJ whole genome shotgun (WGS) entry which is preliminary data.</text>
</comment>
<evidence type="ECO:0000256" key="4">
    <source>
        <dbReference type="ARBA" id="ARBA00022692"/>
    </source>
</evidence>
<evidence type="ECO:0000313" key="10">
    <source>
        <dbReference type="EMBL" id="MDX8473630.1"/>
    </source>
</evidence>
<evidence type="ECO:0000256" key="5">
    <source>
        <dbReference type="ARBA" id="ARBA00022989"/>
    </source>
</evidence>
<dbReference type="PANTHER" id="PTHR30151">
    <property type="entry name" value="ALKANE SULFONATE ABC TRANSPORTER-RELATED, MEMBRANE SUBUNIT"/>
    <property type="match status" value="1"/>
</dbReference>
<evidence type="ECO:0000256" key="8">
    <source>
        <dbReference type="SAM" id="MobiDB-lite"/>
    </source>
</evidence>
<dbReference type="InterPro" id="IPR000515">
    <property type="entry name" value="MetI-like"/>
</dbReference>
<keyword evidence="11" id="KW-1185">Reference proteome</keyword>
<comment type="similarity">
    <text evidence="7">Belongs to the binding-protein-dependent transport system permease family.</text>
</comment>
<evidence type="ECO:0000256" key="7">
    <source>
        <dbReference type="RuleBase" id="RU363032"/>
    </source>
</evidence>
<evidence type="ECO:0000256" key="1">
    <source>
        <dbReference type="ARBA" id="ARBA00004651"/>
    </source>
</evidence>
<feature type="transmembrane region" description="Helical" evidence="7">
    <location>
        <begin position="138"/>
        <end position="161"/>
    </location>
</feature>
<dbReference type="InterPro" id="IPR035906">
    <property type="entry name" value="MetI-like_sf"/>
</dbReference>
<dbReference type="RefSeq" id="WP_320317170.1">
    <property type="nucleotide sequence ID" value="NZ_JAVIIX010000008.1"/>
</dbReference>
<feature type="transmembrane region" description="Helical" evidence="7">
    <location>
        <begin position="264"/>
        <end position="283"/>
    </location>
</feature>
<proteinExistence type="inferred from homology"/>
<evidence type="ECO:0000313" key="11">
    <source>
        <dbReference type="Proteomes" id="UP001271780"/>
    </source>
</evidence>
<organism evidence="10 11">
    <name type="scientific">Mesorhizobium dulcispinae</name>
    <dbReference type="NCBI Taxonomy" id="3072316"/>
    <lineage>
        <taxon>Bacteria</taxon>
        <taxon>Pseudomonadati</taxon>
        <taxon>Pseudomonadota</taxon>
        <taxon>Alphaproteobacteria</taxon>
        <taxon>Hyphomicrobiales</taxon>
        <taxon>Phyllobacteriaceae</taxon>
        <taxon>Mesorhizobium</taxon>
    </lineage>
</organism>
<dbReference type="Pfam" id="PF00528">
    <property type="entry name" value="BPD_transp_1"/>
    <property type="match status" value="1"/>
</dbReference>
<feature type="domain" description="ABC transmembrane type-1" evidence="9">
    <location>
        <begin position="107"/>
        <end position="287"/>
    </location>
</feature>
<feature type="transmembrane region" description="Helical" evidence="7">
    <location>
        <begin position="36"/>
        <end position="57"/>
    </location>
</feature>
<keyword evidence="4 7" id="KW-0812">Transmembrane</keyword>
<keyword evidence="2 7" id="KW-0813">Transport</keyword>
<dbReference type="Gene3D" id="1.10.3720.10">
    <property type="entry name" value="MetI-like"/>
    <property type="match status" value="1"/>
</dbReference>
<evidence type="ECO:0000256" key="3">
    <source>
        <dbReference type="ARBA" id="ARBA00022475"/>
    </source>
</evidence>
<dbReference type="PROSITE" id="PS50928">
    <property type="entry name" value="ABC_TM1"/>
    <property type="match status" value="1"/>
</dbReference>
<evidence type="ECO:0000259" key="9">
    <source>
        <dbReference type="PROSITE" id="PS50928"/>
    </source>
</evidence>
<feature type="region of interest" description="Disordered" evidence="8">
    <location>
        <begin position="1"/>
        <end position="24"/>
    </location>
</feature>
<dbReference type="Proteomes" id="UP001271780">
    <property type="component" value="Unassembled WGS sequence"/>
</dbReference>
<feature type="transmembrane region" description="Helical" evidence="7">
    <location>
        <begin position="107"/>
        <end position="131"/>
    </location>
</feature>
<accession>A0ABU4XIK2</accession>